<accession>A0A1D3D4U1</accession>
<dbReference type="VEuPathDB" id="ToxoDB:LOC34624399"/>
<sequence>MPLLFVPGATKEASWSPCGRRLAVVTSAGGLLLLEHPTWSVTPQVQLQAAQQLLRAEWLLKQERGESKGSAAAAAAAAAIAGATIAAAPTAAQAAAAALREEVLQLVTAELQQELVSAPLKPEIVPQDQHAQLEDYQQQPVQVDPQAQVKALHWSPLGTYLVANIQPDRHGLIAAEEACLAPPTMEG</sequence>
<dbReference type="InParanoid" id="A0A1D3D4U1"/>
<dbReference type="VEuPathDB" id="ToxoDB:cyc_01292"/>
<dbReference type="EMBL" id="JROU02000718">
    <property type="protein sequence ID" value="OEH78476.1"/>
    <property type="molecule type" value="Genomic_DNA"/>
</dbReference>
<name>A0A1D3D4U1_9EIME</name>
<comment type="caution">
    <text evidence="1">The sequence shown here is derived from an EMBL/GenBank/DDBJ whole genome shotgun (WGS) entry which is preliminary data.</text>
</comment>
<keyword evidence="2" id="KW-1185">Reference proteome</keyword>
<dbReference type="GO" id="GO:0003743">
    <property type="term" value="F:translation initiation factor activity"/>
    <property type="evidence" value="ECO:0007669"/>
    <property type="project" value="UniProtKB-KW"/>
</dbReference>
<evidence type="ECO:0000313" key="2">
    <source>
        <dbReference type="Proteomes" id="UP000095192"/>
    </source>
</evidence>
<keyword evidence="1" id="KW-0648">Protein biosynthesis</keyword>
<dbReference type="AlphaFoldDB" id="A0A1D3D4U1"/>
<gene>
    <name evidence="1" type="ORF">cyc_01292</name>
</gene>
<reference evidence="1 2" key="1">
    <citation type="journal article" date="2016" name="BMC Genomics">
        <title>Comparative genomics reveals Cyclospora cayetanensis possesses coccidia-like metabolism and invasion components but unique surface antigens.</title>
        <authorList>
            <person name="Liu S."/>
            <person name="Wang L."/>
            <person name="Zheng H."/>
            <person name="Xu Z."/>
            <person name="Roellig D.M."/>
            <person name="Li N."/>
            <person name="Frace M.A."/>
            <person name="Tang K."/>
            <person name="Arrowood M.J."/>
            <person name="Moss D.M."/>
            <person name="Zhang L."/>
            <person name="Feng Y."/>
            <person name="Xiao L."/>
        </authorList>
    </citation>
    <scope>NUCLEOTIDE SEQUENCE [LARGE SCALE GENOMIC DNA]</scope>
    <source>
        <strain evidence="1 2">CHN_HEN01</strain>
    </source>
</reference>
<evidence type="ECO:0000313" key="1">
    <source>
        <dbReference type="EMBL" id="OEH78476.1"/>
    </source>
</evidence>
<keyword evidence="1" id="KW-0396">Initiation factor</keyword>
<protein>
    <submittedName>
        <fullName evidence="1">Eukaryotic translation initiation factor related protein</fullName>
    </submittedName>
</protein>
<dbReference type="Proteomes" id="UP000095192">
    <property type="component" value="Unassembled WGS sequence"/>
</dbReference>
<organism evidence="1 2">
    <name type="scientific">Cyclospora cayetanensis</name>
    <dbReference type="NCBI Taxonomy" id="88456"/>
    <lineage>
        <taxon>Eukaryota</taxon>
        <taxon>Sar</taxon>
        <taxon>Alveolata</taxon>
        <taxon>Apicomplexa</taxon>
        <taxon>Conoidasida</taxon>
        <taxon>Coccidia</taxon>
        <taxon>Eucoccidiorida</taxon>
        <taxon>Eimeriorina</taxon>
        <taxon>Eimeriidae</taxon>
        <taxon>Cyclospora</taxon>
    </lineage>
</organism>
<proteinExistence type="predicted"/>